<evidence type="ECO:0000313" key="2">
    <source>
        <dbReference type="EMBL" id="MCG9025690.1"/>
    </source>
</evidence>
<dbReference type="Proteomes" id="UP001200247">
    <property type="component" value="Unassembled WGS sequence"/>
</dbReference>
<reference evidence="2 3" key="1">
    <citation type="submission" date="2021-10" db="EMBL/GenBank/DDBJ databases">
        <title>Whole-genome sequencing analysis of Laribacter hongkongensis: virulence gene profiles, carbohydrate-active enzyme prediction, and antimicrobial resistance characterization.</title>
        <authorList>
            <person name="Yuan P."/>
            <person name="Zhan Y."/>
            <person name="Chen D."/>
        </authorList>
    </citation>
    <scope>NUCLEOTIDE SEQUENCE [LARGE SCALE GENOMIC DNA]</scope>
    <source>
        <strain evidence="2 3">W67</strain>
    </source>
</reference>
<name>A0ABD4SPL9_9NEIS</name>
<proteinExistence type="predicted"/>
<gene>
    <name evidence="2" type="ORF">LH440_07195</name>
</gene>
<sequence>MTQHKLATVDFHGNPLTVITTPEGERLVAMKPICEAIGLDWKSQFSRIKRDDVLNSTIVVTTTVAQDGKRREITCLPLDYLNGWLFGIDTNRCREEIRPRLIEYKRECYRALAAYWMDSKPARRAVKGNAPTDVTISEIDAANLHSTFFMVDRACGIFQDIIPGLRLLDSSKTVRMDSVRAELRLCMSLLAGVQKKCASAHSALSAKSQY</sequence>
<dbReference type="InterPro" id="IPR018875">
    <property type="entry name" value="Antirepressor_Ant_N"/>
</dbReference>
<dbReference type="Pfam" id="PF10547">
    <property type="entry name" value="P22_AR_N"/>
    <property type="match status" value="1"/>
</dbReference>
<evidence type="ECO:0000313" key="3">
    <source>
        <dbReference type="Proteomes" id="UP001200247"/>
    </source>
</evidence>
<dbReference type="PRINTS" id="PR01994">
    <property type="entry name" value="ANTIREPRESSR"/>
</dbReference>
<dbReference type="RefSeq" id="WP_239893872.1">
    <property type="nucleotide sequence ID" value="NZ_JAJAXM010000010.1"/>
</dbReference>
<accession>A0ABD4SPL9</accession>
<dbReference type="EMBL" id="JAJAXM010000010">
    <property type="protein sequence ID" value="MCG9025690.1"/>
    <property type="molecule type" value="Genomic_DNA"/>
</dbReference>
<comment type="caution">
    <text evidence="2">The sequence shown here is derived from an EMBL/GenBank/DDBJ whole genome shotgun (WGS) entry which is preliminary data.</text>
</comment>
<organism evidence="2 3">
    <name type="scientific">Laribacter hongkongensis</name>
    <dbReference type="NCBI Taxonomy" id="168471"/>
    <lineage>
        <taxon>Bacteria</taxon>
        <taxon>Pseudomonadati</taxon>
        <taxon>Pseudomonadota</taxon>
        <taxon>Betaproteobacteria</taxon>
        <taxon>Neisseriales</taxon>
        <taxon>Aquaspirillaceae</taxon>
        <taxon>Laribacter</taxon>
    </lineage>
</organism>
<feature type="domain" description="Antirepressor protein ant N-terminal" evidence="1">
    <location>
        <begin position="8"/>
        <end position="119"/>
    </location>
</feature>
<dbReference type="AlphaFoldDB" id="A0ABD4SPL9"/>
<evidence type="ECO:0000259" key="1">
    <source>
        <dbReference type="Pfam" id="PF10547"/>
    </source>
</evidence>
<protein>
    <submittedName>
        <fullName evidence="2">Phage antirepressor N-terminal domain-containing protein</fullName>
    </submittedName>
</protein>